<feature type="transmembrane region" description="Helical" evidence="1">
    <location>
        <begin position="7"/>
        <end position="26"/>
    </location>
</feature>
<accession>A0A2H0YQD6</accession>
<feature type="transmembrane region" description="Helical" evidence="1">
    <location>
        <begin position="38"/>
        <end position="57"/>
    </location>
</feature>
<gene>
    <name evidence="2" type="ORF">COT26_01825</name>
</gene>
<sequence>MKSSKTFFEIAIIFFAIGVIFIATFLFLEPRLSSLDFLWKHCHTPMLALLVMLVVCGKAMDSGWRDITSYIMASFVLIGGIVGGLTALSTIVNIATGEPMDIIVNTLTATAVCGGMLEIIWAARKFTGISCKPQLKSLLTFNY</sequence>
<proteinExistence type="predicted"/>
<dbReference type="Proteomes" id="UP000236845">
    <property type="component" value="Unassembled WGS sequence"/>
</dbReference>
<evidence type="ECO:0000313" key="2">
    <source>
        <dbReference type="EMBL" id="PIS40714.1"/>
    </source>
</evidence>
<comment type="caution">
    <text evidence="2">The sequence shown here is derived from an EMBL/GenBank/DDBJ whole genome shotgun (WGS) entry which is preliminary data.</text>
</comment>
<feature type="transmembrane region" description="Helical" evidence="1">
    <location>
        <begin position="102"/>
        <end position="123"/>
    </location>
</feature>
<organism evidence="2 3">
    <name type="scientific">Candidatus Kerfeldbacteria bacterium CG08_land_8_20_14_0_20_43_14</name>
    <dbReference type="NCBI Taxonomy" id="2014246"/>
    <lineage>
        <taxon>Bacteria</taxon>
        <taxon>Candidatus Kerfeldiibacteriota</taxon>
    </lineage>
</organism>
<dbReference type="AlphaFoldDB" id="A0A2H0YQD6"/>
<dbReference type="EMBL" id="PEXW01000039">
    <property type="protein sequence ID" value="PIS40714.1"/>
    <property type="molecule type" value="Genomic_DNA"/>
</dbReference>
<evidence type="ECO:0000313" key="3">
    <source>
        <dbReference type="Proteomes" id="UP000236845"/>
    </source>
</evidence>
<keyword evidence="1" id="KW-0812">Transmembrane</keyword>
<name>A0A2H0YQD6_9BACT</name>
<protein>
    <submittedName>
        <fullName evidence="2">Uncharacterized protein</fullName>
    </submittedName>
</protein>
<keyword evidence="1" id="KW-0472">Membrane</keyword>
<feature type="transmembrane region" description="Helical" evidence="1">
    <location>
        <begin position="69"/>
        <end position="96"/>
    </location>
</feature>
<keyword evidence="1" id="KW-1133">Transmembrane helix</keyword>
<evidence type="ECO:0000256" key="1">
    <source>
        <dbReference type="SAM" id="Phobius"/>
    </source>
</evidence>
<reference evidence="3" key="1">
    <citation type="submission" date="2017-09" db="EMBL/GenBank/DDBJ databases">
        <title>Depth-based differentiation of microbial function through sediment-hosted aquifers and enrichment of novel symbionts in the deep terrestrial subsurface.</title>
        <authorList>
            <person name="Probst A.J."/>
            <person name="Ladd B."/>
            <person name="Jarett J.K."/>
            <person name="Geller-Mcgrath D.E."/>
            <person name="Sieber C.M.K."/>
            <person name="Emerson J.B."/>
            <person name="Anantharaman K."/>
            <person name="Thomas B.C."/>
            <person name="Malmstrom R."/>
            <person name="Stieglmeier M."/>
            <person name="Klingl A."/>
            <person name="Woyke T."/>
            <person name="Ryan C.M."/>
            <person name="Banfield J.F."/>
        </authorList>
    </citation>
    <scope>NUCLEOTIDE SEQUENCE [LARGE SCALE GENOMIC DNA]</scope>
</reference>